<dbReference type="AlphaFoldDB" id="H6QE07"/>
<dbReference type="PANTHER" id="PTHR36215">
    <property type="entry name" value="BLL4998 PROTEIN"/>
    <property type="match status" value="1"/>
</dbReference>
<reference evidence="2 3" key="1">
    <citation type="submission" date="2012-01" db="EMBL/GenBank/DDBJ databases">
        <title>Complete Genome Sequence of Pyrobaculum oguniense.</title>
        <authorList>
            <person name="Bernick D.L."/>
            <person name="Karplus K."/>
            <person name="Lui L.M."/>
            <person name="Coker J.K.C."/>
            <person name="Murphy J.N."/>
            <person name="Cozen A.E."/>
            <person name="Chan P.P."/>
            <person name="Lowe T.M."/>
        </authorList>
    </citation>
    <scope>NUCLEOTIDE SEQUENCE [LARGE SCALE GENOMIC DNA]</scope>
    <source>
        <strain evidence="2 3">TE7</strain>
        <plasmid evidence="2 3">extrachromosomal element</plasmid>
    </source>
</reference>
<sequence length="77" mass="8838">MICIPVDGTEICTGEEQVRKEKKREEMVLISFHLPPSQLRQIDALVRAGLYANRSDVVRAAIRELLLRYAHWTSSDN</sequence>
<dbReference type="InterPro" id="IPR013321">
    <property type="entry name" value="Arc_rbn_hlx_hlx"/>
</dbReference>
<accession>H6QE07</accession>
<protein>
    <submittedName>
        <fullName evidence="2">Ribbon-helix-helix protein, copG family protein</fullName>
    </submittedName>
</protein>
<dbReference type="SUPFAM" id="SSF47598">
    <property type="entry name" value="Ribbon-helix-helix"/>
    <property type="match status" value="1"/>
</dbReference>
<evidence type="ECO:0000313" key="2">
    <source>
        <dbReference type="EMBL" id="AFA40837.1"/>
    </source>
</evidence>
<dbReference type="eggNOG" id="arCOG01009">
    <property type="taxonomic scope" value="Archaea"/>
</dbReference>
<name>H6QE07_PYROT</name>
<dbReference type="GO" id="GO:0006355">
    <property type="term" value="P:regulation of DNA-templated transcription"/>
    <property type="evidence" value="ECO:0007669"/>
    <property type="project" value="InterPro"/>
</dbReference>
<gene>
    <name evidence="2" type="ORF">Pogu_ECE010</name>
</gene>
<feature type="domain" description="Ribbon-helix-helix protein CopG" evidence="1">
    <location>
        <begin position="29"/>
        <end position="69"/>
    </location>
</feature>
<dbReference type="Pfam" id="PF01402">
    <property type="entry name" value="RHH_1"/>
    <property type="match status" value="1"/>
</dbReference>
<proteinExistence type="predicted"/>
<evidence type="ECO:0000313" key="3">
    <source>
        <dbReference type="Proteomes" id="UP000009062"/>
    </source>
</evidence>
<keyword evidence="3" id="KW-1185">Reference proteome</keyword>
<dbReference type="Proteomes" id="UP000009062">
    <property type="component" value="Plasmid extrachromosomal element"/>
</dbReference>
<dbReference type="InterPro" id="IPR002145">
    <property type="entry name" value="CopG"/>
</dbReference>
<dbReference type="InterPro" id="IPR010985">
    <property type="entry name" value="Ribbon_hlx_hlx"/>
</dbReference>
<geneLocation type="plasmid" evidence="2 3">
    <name>extrachromosomal element</name>
</geneLocation>
<dbReference type="KEGG" id="pog:Pogu_ECE010"/>
<evidence type="ECO:0000259" key="1">
    <source>
        <dbReference type="Pfam" id="PF01402"/>
    </source>
</evidence>
<dbReference type="HOGENOM" id="CLU_2629881_0_0_2"/>
<keyword evidence="2" id="KW-0614">Plasmid</keyword>
<dbReference type="PANTHER" id="PTHR36215:SF1">
    <property type="entry name" value="BLL4998 PROTEIN"/>
    <property type="match status" value="1"/>
</dbReference>
<dbReference type="CDD" id="cd22231">
    <property type="entry name" value="RHH_NikR_HicB-like"/>
    <property type="match status" value="1"/>
</dbReference>
<dbReference type="EMBL" id="CP003317">
    <property type="protein sequence ID" value="AFA40837.1"/>
    <property type="molecule type" value="Genomic_DNA"/>
</dbReference>
<organism evidence="2 3">
    <name type="scientific">Pyrobaculum oguniense (strain DSM 13380 / JCM 10595 / TE7)</name>
    <dbReference type="NCBI Taxonomy" id="698757"/>
    <lineage>
        <taxon>Archaea</taxon>
        <taxon>Thermoproteota</taxon>
        <taxon>Thermoprotei</taxon>
        <taxon>Thermoproteales</taxon>
        <taxon>Thermoproteaceae</taxon>
        <taxon>Pyrobaculum</taxon>
    </lineage>
</organism>
<dbReference type="Gene3D" id="1.10.1220.10">
    <property type="entry name" value="Met repressor-like"/>
    <property type="match status" value="1"/>
</dbReference>